<dbReference type="OMA" id="CDSIVWH"/>
<proteinExistence type="predicted"/>
<sequence length="310" mass="35170">MSDTLERYQKLRLRESLSRVYDYPSVCNELSFILRGVYAKVSKNLQSIIFEDTLSAIRLLPQVDTCRGKVAANLLLQAAEAVLPKQKRTSAVAEFKHAVVEYKRRCKGQKNEEGSAESAQLPQDVLIHLFSFLDMQSLVTVGLVCWSWSFAANENHLWQLQYATYFRSSDDHSKQIGKLAVDWSTASYKMEASNCLKTVYDWKKAFKISYAEKFPSKILSNRGYCGHGKSIVWLSNMKCTNVHHALILEGQQTKLISSPQVVEYLLKDSLSTCSSSDSENDSDGDSVSKLWAYQKYRKHIGSSRKKSFDG</sequence>
<dbReference type="OrthoDB" id="10257471at2759"/>
<dbReference type="Gramene" id="RZC71014">
    <property type="protein sequence ID" value="RZC71014"/>
    <property type="gene ID" value="C5167_034211"/>
</dbReference>
<protein>
    <recommendedName>
        <fullName evidence="1">F-box domain-containing protein</fullName>
    </recommendedName>
</protein>
<dbReference type="STRING" id="3469.A0A4Y7KCB1"/>
<feature type="domain" description="F-box" evidence="1">
    <location>
        <begin position="115"/>
        <end position="161"/>
    </location>
</feature>
<dbReference type="SUPFAM" id="SSF81383">
    <property type="entry name" value="F-box domain"/>
    <property type="match status" value="1"/>
</dbReference>
<gene>
    <name evidence="2" type="ORF">C5167_034211</name>
</gene>
<evidence type="ECO:0000259" key="1">
    <source>
        <dbReference type="PROSITE" id="PS50181"/>
    </source>
</evidence>
<keyword evidence="3" id="KW-1185">Reference proteome</keyword>
<dbReference type="InterPro" id="IPR001810">
    <property type="entry name" value="F-box_dom"/>
</dbReference>
<dbReference type="Proteomes" id="UP000316621">
    <property type="component" value="Chromosome 7"/>
</dbReference>
<reference evidence="2 3" key="1">
    <citation type="journal article" date="2018" name="Science">
        <title>The opium poppy genome and morphinan production.</title>
        <authorList>
            <person name="Guo L."/>
            <person name="Winzer T."/>
            <person name="Yang X."/>
            <person name="Li Y."/>
            <person name="Ning Z."/>
            <person name="He Z."/>
            <person name="Teodor R."/>
            <person name="Lu Y."/>
            <person name="Bowser T.A."/>
            <person name="Graham I.A."/>
            <person name="Ye K."/>
        </authorList>
    </citation>
    <scope>NUCLEOTIDE SEQUENCE [LARGE SCALE GENOMIC DNA]</scope>
    <source>
        <strain evidence="3">cv. HN1</strain>
        <tissue evidence="2">Leaves</tissue>
    </source>
</reference>
<evidence type="ECO:0000313" key="2">
    <source>
        <dbReference type="EMBL" id="RZC71014.1"/>
    </source>
</evidence>
<dbReference type="EMBL" id="CM010721">
    <property type="protein sequence ID" value="RZC71014.1"/>
    <property type="molecule type" value="Genomic_DNA"/>
</dbReference>
<dbReference type="PANTHER" id="PTHR47744">
    <property type="entry name" value="OS05G0526300 PROTEIN"/>
    <property type="match status" value="1"/>
</dbReference>
<dbReference type="AlphaFoldDB" id="A0A4Y7KCB1"/>
<dbReference type="Pfam" id="PF12937">
    <property type="entry name" value="F-box-like"/>
    <property type="match status" value="1"/>
</dbReference>
<evidence type="ECO:0000313" key="3">
    <source>
        <dbReference type="Proteomes" id="UP000316621"/>
    </source>
</evidence>
<dbReference type="SMART" id="SM00256">
    <property type="entry name" value="FBOX"/>
    <property type="match status" value="1"/>
</dbReference>
<name>A0A4Y7KCB1_PAPSO</name>
<dbReference type="Pfam" id="PF24104">
    <property type="entry name" value="At5g52880_ARM"/>
    <property type="match status" value="1"/>
</dbReference>
<dbReference type="PROSITE" id="PS50181">
    <property type="entry name" value="FBOX"/>
    <property type="match status" value="1"/>
</dbReference>
<dbReference type="InterPro" id="IPR057039">
    <property type="entry name" value="At5g52880_ARM"/>
</dbReference>
<dbReference type="CDD" id="cd09917">
    <property type="entry name" value="F-box_SF"/>
    <property type="match status" value="1"/>
</dbReference>
<dbReference type="InterPro" id="IPR036047">
    <property type="entry name" value="F-box-like_dom_sf"/>
</dbReference>
<dbReference type="PANTHER" id="PTHR47744:SF1">
    <property type="entry name" value="OS05G0526300 PROTEIN"/>
    <property type="match status" value="1"/>
</dbReference>
<accession>A0A4Y7KCB1</accession>
<dbReference type="Gene3D" id="1.20.1280.50">
    <property type="match status" value="1"/>
</dbReference>
<organism evidence="2 3">
    <name type="scientific">Papaver somniferum</name>
    <name type="common">Opium poppy</name>
    <dbReference type="NCBI Taxonomy" id="3469"/>
    <lineage>
        <taxon>Eukaryota</taxon>
        <taxon>Viridiplantae</taxon>
        <taxon>Streptophyta</taxon>
        <taxon>Embryophyta</taxon>
        <taxon>Tracheophyta</taxon>
        <taxon>Spermatophyta</taxon>
        <taxon>Magnoliopsida</taxon>
        <taxon>Ranunculales</taxon>
        <taxon>Papaveraceae</taxon>
        <taxon>Papaveroideae</taxon>
        <taxon>Papaver</taxon>
    </lineage>
</organism>